<dbReference type="EMBL" id="FUZA01000001">
    <property type="protein sequence ID" value="SKB54318.1"/>
    <property type="molecule type" value="Genomic_DNA"/>
</dbReference>
<dbReference type="AlphaFoldDB" id="A0A1T5C471"/>
<proteinExistence type="predicted"/>
<accession>A0A1T5C471</accession>
<protein>
    <submittedName>
        <fullName evidence="1">Uncharacterized nucleotidyltransferase</fullName>
    </submittedName>
</protein>
<dbReference type="RefSeq" id="WP_141110187.1">
    <property type="nucleotide sequence ID" value="NZ_FUZA01000001.1"/>
</dbReference>
<sequence length="378" mass="43743">MPDLNISPELAILIDAAFGAESKPPTDLYQRKINWAKLTKLANWHQIRPLLLDHLQSQNGALEIPGKHLAALKEFAMGQAVTNMAFLGISVNLYKQLIADDVKAFLMKGALWAWLLYEKPTQREFGDIDFFIDQGDISKSLATLKGKGFAPDAYRKYLFNRDALRAAYLNTDYQLPLEPIKNHTLQSLEIQWRPSYPRYCYDLTWEELSHNMISVAMAGSSIQIPGMENQLLMMVIHHGGVEQWDKLKYMADFARLLRKYSHILDWAYIEDVSRKKGFNNLLKESIGMVRLLTGETFAPKDSGNASTFPTDNFCNAILKHWENERPLLKSKSWRIFVYNMRHRDNLSVKFSILLAHLSYLTNWKLLMQKALWYKKHRS</sequence>
<dbReference type="Pfam" id="PF14907">
    <property type="entry name" value="NTP_transf_5"/>
    <property type="match status" value="1"/>
</dbReference>
<dbReference type="OrthoDB" id="637487at2"/>
<organism evidence="1 2">
    <name type="scientific">Dyadobacter psychrophilus</name>
    <dbReference type="NCBI Taxonomy" id="651661"/>
    <lineage>
        <taxon>Bacteria</taxon>
        <taxon>Pseudomonadati</taxon>
        <taxon>Bacteroidota</taxon>
        <taxon>Cytophagia</taxon>
        <taxon>Cytophagales</taxon>
        <taxon>Spirosomataceae</taxon>
        <taxon>Dyadobacter</taxon>
    </lineage>
</organism>
<dbReference type="GO" id="GO:0016740">
    <property type="term" value="F:transferase activity"/>
    <property type="evidence" value="ECO:0007669"/>
    <property type="project" value="UniProtKB-KW"/>
</dbReference>
<name>A0A1T5C471_9BACT</name>
<reference evidence="2" key="1">
    <citation type="submission" date="2017-02" db="EMBL/GenBank/DDBJ databases">
        <authorList>
            <person name="Varghese N."/>
            <person name="Submissions S."/>
        </authorList>
    </citation>
    <scope>NUCLEOTIDE SEQUENCE [LARGE SCALE GENOMIC DNA]</scope>
    <source>
        <strain evidence="2">DSM 22270</strain>
    </source>
</reference>
<dbReference type="InterPro" id="IPR039498">
    <property type="entry name" value="NTP_transf_5"/>
</dbReference>
<keyword evidence="1" id="KW-0808">Transferase</keyword>
<keyword evidence="2" id="KW-1185">Reference proteome</keyword>
<gene>
    <name evidence="1" type="ORF">SAMN05660293_00884</name>
</gene>
<dbReference type="STRING" id="651661.SAMN05660293_00884"/>
<evidence type="ECO:0000313" key="1">
    <source>
        <dbReference type="EMBL" id="SKB54318.1"/>
    </source>
</evidence>
<evidence type="ECO:0000313" key="2">
    <source>
        <dbReference type="Proteomes" id="UP000190897"/>
    </source>
</evidence>
<dbReference type="Proteomes" id="UP000190897">
    <property type="component" value="Unassembled WGS sequence"/>
</dbReference>